<dbReference type="FunFam" id="1.10.4160.10:FF:000002">
    <property type="entry name" value="Purine-cytosine permease fcyB"/>
    <property type="match status" value="1"/>
</dbReference>
<dbReference type="GO" id="GO:0022857">
    <property type="term" value="F:transmembrane transporter activity"/>
    <property type="evidence" value="ECO:0007669"/>
    <property type="project" value="InterPro"/>
</dbReference>
<feature type="transmembrane region" description="Helical" evidence="9">
    <location>
        <begin position="745"/>
        <end position="771"/>
    </location>
</feature>
<keyword evidence="6 9" id="KW-1133">Transmembrane helix</keyword>
<feature type="compositionally biased region" description="Polar residues" evidence="8">
    <location>
        <begin position="277"/>
        <end position="288"/>
    </location>
</feature>
<comment type="caution">
    <text evidence="11">The sequence shown here is derived from an EMBL/GenBank/DDBJ whole genome shotgun (WGS) entry which is preliminary data.</text>
</comment>
<evidence type="ECO:0000256" key="9">
    <source>
        <dbReference type="SAM" id="Phobius"/>
    </source>
</evidence>
<dbReference type="Gene3D" id="1.10.4160.10">
    <property type="entry name" value="Hydantoin permease"/>
    <property type="match status" value="1"/>
</dbReference>
<feature type="transmembrane region" description="Helical" evidence="9">
    <location>
        <begin position="534"/>
        <end position="556"/>
    </location>
</feature>
<feature type="compositionally biased region" description="Polar residues" evidence="8">
    <location>
        <begin position="477"/>
        <end position="487"/>
    </location>
</feature>
<feature type="region of interest" description="Disordered" evidence="8">
    <location>
        <begin position="472"/>
        <end position="493"/>
    </location>
</feature>
<evidence type="ECO:0000256" key="5">
    <source>
        <dbReference type="ARBA" id="ARBA00022692"/>
    </source>
</evidence>
<dbReference type="Proteomes" id="UP000321331">
    <property type="component" value="Unassembled WGS sequence"/>
</dbReference>
<comment type="subcellular location">
    <subcellularLocation>
        <location evidence="1">Membrane</location>
        <topology evidence="1">Multi-pass membrane protein</topology>
    </subcellularLocation>
</comment>
<dbReference type="PANTHER" id="PTHR31806">
    <property type="entry name" value="PURINE-CYTOSINE PERMEASE FCY2-RELATED"/>
    <property type="match status" value="1"/>
</dbReference>
<evidence type="ECO:0000313" key="12">
    <source>
        <dbReference type="Proteomes" id="UP000321331"/>
    </source>
</evidence>
<comment type="similarity">
    <text evidence="2">Belongs to the purine-cytosine permease (2.A.39) family.</text>
</comment>
<feature type="transmembrane region" description="Helical" evidence="9">
    <location>
        <begin position="713"/>
        <end position="733"/>
    </location>
</feature>
<feature type="transmembrane region" description="Helical" evidence="9">
    <location>
        <begin position="903"/>
        <end position="924"/>
    </location>
</feature>
<evidence type="ECO:0000313" key="11">
    <source>
        <dbReference type="EMBL" id="TXC02914.1"/>
    </source>
</evidence>
<dbReference type="PANTHER" id="PTHR31806:SF8">
    <property type="entry name" value="TRANSPORTER, PUTATIVE (AFU_ORTHOLOGUE AFUA_2G03000)-RELATED"/>
    <property type="match status" value="1"/>
</dbReference>
<proteinExistence type="inferred from homology"/>
<evidence type="ECO:0000256" key="2">
    <source>
        <dbReference type="ARBA" id="ARBA00008974"/>
    </source>
</evidence>
<feature type="transmembrane region" description="Helical" evidence="9">
    <location>
        <begin position="12"/>
        <end position="28"/>
    </location>
</feature>
<evidence type="ECO:0000256" key="7">
    <source>
        <dbReference type="ARBA" id="ARBA00023136"/>
    </source>
</evidence>
<name>A0A5C6SXA0_FUSOC</name>
<evidence type="ECO:0000259" key="10">
    <source>
        <dbReference type="Pfam" id="PF20684"/>
    </source>
</evidence>
<feature type="transmembrane region" description="Helical" evidence="9">
    <location>
        <begin position="641"/>
        <end position="662"/>
    </location>
</feature>
<feature type="transmembrane region" description="Helical" evidence="9">
    <location>
        <begin position="568"/>
        <end position="590"/>
    </location>
</feature>
<dbReference type="Pfam" id="PF02133">
    <property type="entry name" value="Transp_cyt_pur"/>
    <property type="match status" value="1"/>
</dbReference>
<feature type="domain" description="Rhodopsin" evidence="10">
    <location>
        <begin position="25"/>
        <end position="267"/>
    </location>
</feature>
<dbReference type="AlphaFoldDB" id="A0A5C6SXA0"/>
<dbReference type="GO" id="GO:0005886">
    <property type="term" value="C:plasma membrane"/>
    <property type="evidence" value="ECO:0007669"/>
    <property type="project" value="TreeGrafter"/>
</dbReference>
<evidence type="ECO:0000256" key="1">
    <source>
        <dbReference type="ARBA" id="ARBA00004141"/>
    </source>
</evidence>
<keyword evidence="5 9" id="KW-0812">Transmembrane</keyword>
<organism evidence="11 12">
    <name type="scientific">Fusarium oxysporum f. sp. cubense</name>
    <dbReference type="NCBI Taxonomy" id="61366"/>
    <lineage>
        <taxon>Eukaryota</taxon>
        <taxon>Fungi</taxon>
        <taxon>Dikarya</taxon>
        <taxon>Ascomycota</taxon>
        <taxon>Pezizomycotina</taxon>
        <taxon>Sordariomycetes</taxon>
        <taxon>Hypocreomycetidae</taxon>
        <taxon>Hypocreales</taxon>
        <taxon>Nectriaceae</taxon>
        <taxon>Fusarium</taxon>
        <taxon>Fusarium oxysporum species complex</taxon>
    </lineage>
</organism>
<dbReference type="InterPro" id="IPR001248">
    <property type="entry name" value="Pur-cyt_permease"/>
</dbReference>
<dbReference type="InterPro" id="IPR026030">
    <property type="entry name" value="Pur-cyt_permease_Fcy2/21/22"/>
</dbReference>
<feature type="transmembrane region" description="Helical" evidence="9">
    <location>
        <begin position="173"/>
        <end position="200"/>
    </location>
</feature>
<keyword evidence="7 9" id="KW-0472">Membrane</keyword>
<keyword evidence="3" id="KW-0813">Transport</keyword>
<feature type="transmembrane region" description="Helical" evidence="9">
    <location>
        <begin position="944"/>
        <end position="963"/>
    </location>
</feature>
<feature type="transmembrane region" description="Helical" evidence="9">
    <location>
        <begin position="674"/>
        <end position="693"/>
    </location>
</feature>
<keyword evidence="4" id="KW-0597">Phosphoprotein</keyword>
<feature type="transmembrane region" description="Helical" evidence="9">
    <location>
        <begin position="129"/>
        <end position="153"/>
    </location>
</feature>
<feature type="transmembrane region" description="Helical" evidence="9">
    <location>
        <begin position="212"/>
        <end position="232"/>
    </location>
</feature>
<dbReference type="InterPro" id="IPR049326">
    <property type="entry name" value="Rhodopsin_dom_fungi"/>
</dbReference>
<feature type="transmembrane region" description="Helical" evidence="9">
    <location>
        <begin position="611"/>
        <end position="635"/>
    </location>
</feature>
<reference evidence="11 12" key="1">
    <citation type="submission" date="2019-07" db="EMBL/GenBank/DDBJ databases">
        <title>The First High-Quality Draft Genome Sequence of the Causal Agent of the Current Panama Disease Epidemic.</title>
        <authorList>
            <person name="Warmington R.J."/>
            <person name="Kay W."/>
            <person name="Jeffries A."/>
            <person name="Bebber D."/>
            <person name="Moore K."/>
            <person name="Studholme D.J."/>
        </authorList>
    </citation>
    <scope>NUCLEOTIDE SEQUENCE [LARGE SCALE GENOMIC DNA]</scope>
    <source>
        <strain evidence="11 12">TR4</strain>
    </source>
</reference>
<feature type="transmembrane region" description="Helical" evidence="9">
    <location>
        <begin position="861"/>
        <end position="882"/>
    </location>
</feature>
<dbReference type="GO" id="GO:0000329">
    <property type="term" value="C:fungal-type vacuole membrane"/>
    <property type="evidence" value="ECO:0007669"/>
    <property type="project" value="TreeGrafter"/>
</dbReference>
<feature type="region of interest" description="Disordered" evidence="8">
    <location>
        <begin position="274"/>
        <end position="307"/>
    </location>
</feature>
<gene>
    <name evidence="11" type="ORF">FocTR4_00014984</name>
</gene>
<accession>A0A5C6SXA0</accession>
<evidence type="ECO:0000256" key="6">
    <source>
        <dbReference type="ARBA" id="ARBA00022989"/>
    </source>
</evidence>
<dbReference type="EMBL" id="VMNF01000008">
    <property type="protein sequence ID" value="TXC02914.1"/>
    <property type="molecule type" value="Genomic_DNA"/>
</dbReference>
<feature type="transmembrane region" description="Helical" evidence="9">
    <location>
        <begin position="244"/>
        <end position="266"/>
    </location>
</feature>
<evidence type="ECO:0000256" key="8">
    <source>
        <dbReference type="SAM" id="MobiDB-lite"/>
    </source>
</evidence>
<dbReference type="GO" id="GO:0015851">
    <property type="term" value="P:nucleobase transport"/>
    <property type="evidence" value="ECO:0007669"/>
    <property type="project" value="UniProtKB-ARBA"/>
</dbReference>
<feature type="transmembrane region" description="Helical" evidence="9">
    <location>
        <begin position="99"/>
        <end position="117"/>
    </location>
</feature>
<feature type="transmembrane region" description="Helical" evidence="9">
    <location>
        <begin position="40"/>
        <end position="60"/>
    </location>
</feature>
<protein>
    <recommendedName>
        <fullName evidence="10">Rhodopsin domain-containing protein</fullName>
    </recommendedName>
</protein>
<feature type="transmembrane region" description="Helical" evidence="9">
    <location>
        <begin position="838"/>
        <end position="855"/>
    </location>
</feature>
<sequence length="970" mass="107188">MDFLHKLLVESWVLWVLGLFVVVCRLISRRMKLRKWSRLAIEDYLMVFAFVNFTGVVVSINEVAEKGSNYMPADVAAKLTPDGRQQAIIGSKMTFVLEIFALTCTWTIKACLLFLYARLTQGTSIRQKWAVRFVSAFCAVTYIVVTFMFVFFWCSPTPEYWSVPVNPKKMQCATYYNHMIFATACNIASDIMLILLPIPIVINISLPKKRKIGLCCVFGLVQILAAVLNRYYNFSNPNSYVFLYWYVAEGGVALWVGNLPLCWPVLRLAIGSKGDSTDPSSYPNTPYRNGSYPEGSARRRTQGLHPLSSKPSIWAKLEDEDGVRTDVSPEQGSQIELVDQHGPDLLQRPYRAEAKISNLKTLVISFKPQPTPIPWTTQACMHELFTVNERSVTFRLPFPSVRSNRDSLHGFIICKTKTNSVCIPFFNSCNATSLPHGLCVPCIHFLFPLLFNFHTAAIDLIMSLPTHTAEATHEKSATVSSSPTGDESSNPPSISLSSFQKLNNRIEGLAGLEARGIERVLPEERQEASSAADLQVAVLWFSANLSLNNLATGLFGPMVFGLGFLDSALLAVFGTILGACSTAYMATWGPQSGNRTMVVLRYFMGYWPSKLPTFLNIVLMVGYATIDCIIGGQVLSAVSGGTMTILVGVIVVAIVSWVVAVFGMRIFHTYERYAWIAQVVVLAVLIGVAGPSFNAAAKPTVSGNVLAASRLSFFSLCFYVPNSWAAAASDFYVYYPERTSRLKVFLLTVTGLTVSFTLVYLIAIGLATGIVDNKAWSDANAISTGALIVEAYSPLHGFGNFCSVIIALGVIANSTPSLYSASLGCQVLGRYTKAVPRWAWSTVMSVITLVLAMAGRESLFVVFQNFVSLMGYWVMLMICIVMEEHWFFRGRQGFDWTAWEDKNYLPIGLAALASFIIGWVGAILGMSQVWYIGPISKAASNADLGMWLGCGFAIIVFPVLRYFELKIYKR</sequence>
<dbReference type="Pfam" id="PF20684">
    <property type="entry name" value="Fung_rhodopsin"/>
    <property type="match status" value="1"/>
</dbReference>
<evidence type="ECO:0000256" key="4">
    <source>
        <dbReference type="ARBA" id="ARBA00022553"/>
    </source>
</evidence>
<evidence type="ECO:0000256" key="3">
    <source>
        <dbReference type="ARBA" id="ARBA00022448"/>
    </source>
</evidence>